<protein>
    <submittedName>
        <fullName evidence="2">Uncharacterized protein</fullName>
    </submittedName>
</protein>
<evidence type="ECO:0000313" key="1">
    <source>
        <dbReference type="EMBL" id="CAB4146511.1"/>
    </source>
</evidence>
<dbReference type="EMBL" id="LR796763">
    <property type="protein sequence ID" value="CAB4164213.1"/>
    <property type="molecule type" value="Genomic_DNA"/>
</dbReference>
<evidence type="ECO:0000313" key="8">
    <source>
        <dbReference type="EMBL" id="CAB4213938.1"/>
    </source>
</evidence>
<proteinExistence type="predicted"/>
<dbReference type="EMBL" id="LR798397">
    <property type="protein sequence ID" value="CAB5229104.1"/>
    <property type="molecule type" value="Genomic_DNA"/>
</dbReference>
<dbReference type="EMBL" id="LR796470">
    <property type="protein sequence ID" value="CAB4146511.1"/>
    <property type="molecule type" value="Genomic_DNA"/>
</dbReference>
<evidence type="ECO:0000313" key="2">
    <source>
        <dbReference type="EMBL" id="CAB4164213.1"/>
    </source>
</evidence>
<evidence type="ECO:0000313" key="6">
    <source>
        <dbReference type="EMBL" id="CAB4187252.1"/>
    </source>
</evidence>
<dbReference type="EMBL" id="LR797102">
    <property type="protein sequence ID" value="CAB4187252.1"/>
    <property type="molecule type" value="Genomic_DNA"/>
</dbReference>
<evidence type="ECO:0000313" key="7">
    <source>
        <dbReference type="EMBL" id="CAB4200651.1"/>
    </source>
</evidence>
<name>A0A6J5NYS2_9CAUD</name>
<evidence type="ECO:0000313" key="10">
    <source>
        <dbReference type="EMBL" id="CAB5229104.1"/>
    </source>
</evidence>
<reference evidence="2" key="1">
    <citation type="submission" date="2020-04" db="EMBL/GenBank/DDBJ databases">
        <authorList>
            <person name="Chiriac C."/>
            <person name="Salcher M."/>
            <person name="Ghai R."/>
            <person name="Kavagutti S V."/>
        </authorList>
    </citation>
    <scope>NUCLEOTIDE SEQUENCE</scope>
</reference>
<sequence length="235" mass="25982">MSLLTISKAVFDRVGVPRQNILAGSSDQQARIMLGLLNQEGRELASRHGWQALTKEKTFTATATELQTGVVPADFDRFVDGTFWNRDENLMVIGPLSAQEWQAFKASHLQAIHDSFRQRGNDILMLPTPGAGAAYAYEYVSSYWVGLVGASTASLDAFANDDDQTFLPEELLILGGVWRYLRSRGLDYSEAFRTYEMALNRRIGRDGGAATLNMTGPSDRFPAPRATIPDGSWNL</sequence>
<dbReference type="EMBL" id="LR797405">
    <property type="protein sequence ID" value="CAB4213938.1"/>
    <property type="molecule type" value="Genomic_DNA"/>
</dbReference>
<evidence type="ECO:0000313" key="3">
    <source>
        <dbReference type="EMBL" id="CAB4172349.1"/>
    </source>
</evidence>
<gene>
    <name evidence="4" type="ORF">UFOVP1006_59</name>
    <name evidence="5" type="ORF">UFOVP1096_21</name>
    <name evidence="6" type="ORF">UFOVP1157_6</name>
    <name evidence="7" type="ORF">UFOVP1347_56</name>
    <name evidence="8" type="ORF">UFOVP1455_12</name>
    <name evidence="10" type="ORF">UFOVP1543_12</name>
    <name evidence="9" type="ORF">UFOVP1606_30</name>
    <name evidence="1" type="ORF">UFOVP497_29</name>
    <name evidence="2" type="ORF">UFOVP834_5</name>
    <name evidence="3" type="ORF">UFOVP922_6</name>
</gene>
<organism evidence="2">
    <name type="scientific">uncultured Caudovirales phage</name>
    <dbReference type="NCBI Taxonomy" id="2100421"/>
    <lineage>
        <taxon>Viruses</taxon>
        <taxon>Duplodnaviria</taxon>
        <taxon>Heunggongvirae</taxon>
        <taxon>Uroviricota</taxon>
        <taxon>Caudoviricetes</taxon>
        <taxon>Peduoviridae</taxon>
        <taxon>Maltschvirus</taxon>
        <taxon>Maltschvirus maltsch</taxon>
    </lineage>
</organism>
<dbReference type="EMBL" id="LR797060">
    <property type="protein sequence ID" value="CAB4183868.1"/>
    <property type="molecule type" value="Genomic_DNA"/>
</dbReference>
<evidence type="ECO:0000313" key="4">
    <source>
        <dbReference type="EMBL" id="CAB4177807.1"/>
    </source>
</evidence>
<evidence type="ECO:0000313" key="9">
    <source>
        <dbReference type="EMBL" id="CAB4218533.1"/>
    </source>
</evidence>
<dbReference type="EMBL" id="LR796881">
    <property type="protein sequence ID" value="CAB4172349.1"/>
    <property type="molecule type" value="Genomic_DNA"/>
</dbReference>
<dbReference type="EMBL" id="LR796953">
    <property type="protein sequence ID" value="CAB4177807.1"/>
    <property type="molecule type" value="Genomic_DNA"/>
</dbReference>
<accession>A0A6J5NYS2</accession>
<dbReference type="EMBL" id="LR797307">
    <property type="protein sequence ID" value="CAB4200651.1"/>
    <property type="molecule type" value="Genomic_DNA"/>
</dbReference>
<dbReference type="EMBL" id="LR797463">
    <property type="protein sequence ID" value="CAB4218533.1"/>
    <property type="molecule type" value="Genomic_DNA"/>
</dbReference>
<evidence type="ECO:0000313" key="5">
    <source>
        <dbReference type="EMBL" id="CAB4183868.1"/>
    </source>
</evidence>